<reference evidence="1" key="1">
    <citation type="submission" date="2020-08" db="EMBL/GenBank/DDBJ databases">
        <title>Genomic Encyclopedia of Type Strains, Phase III (KMG-III): the genomes of soil and plant-associated and newly described type strains.</title>
        <authorList>
            <person name="Whitman W."/>
        </authorList>
    </citation>
    <scope>NUCLEOTIDE SEQUENCE [LARGE SCALE GENOMIC DNA]</scope>
    <source>
        <strain evidence="1">CECT 8628</strain>
    </source>
</reference>
<keyword evidence="2" id="KW-1185">Reference proteome</keyword>
<dbReference type="InterPro" id="IPR029063">
    <property type="entry name" value="SAM-dependent_MTases_sf"/>
</dbReference>
<organism evidence="1 2">
    <name type="scientific">Mucilaginibacter gotjawali</name>
    <dbReference type="NCBI Taxonomy" id="1550579"/>
    <lineage>
        <taxon>Bacteria</taxon>
        <taxon>Pseudomonadati</taxon>
        <taxon>Bacteroidota</taxon>
        <taxon>Sphingobacteriia</taxon>
        <taxon>Sphingobacteriales</taxon>
        <taxon>Sphingobacteriaceae</taxon>
        <taxon>Mucilaginibacter</taxon>
    </lineage>
</organism>
<protein>
    <submittedName>
        <fullName evidence="1">2-polyprenyl-3-methyl-5-hydroxy-6-metoxy-1, 4-benzoquinol methylase</fullName>
    </submittedName>
</protein>
<dbReference type="Proteomes" id="UP000539265">
    <property type="component" value="Unassembled WGS sequence"/>
</dbReference>
<dbReference type="SUPFAM" id="SSF53335">
    <property type="entry name" value="S-adenosyl-L-methionine-dependent methyltransferases"/>
    <property type="match status" value="1"/>
</dbReference>
<dbReference type="AlphaFoldDB" id="A0A839SI98"/>
<dbReference type="Pfam" id="PF13489">
    <property type="entry name" value="Methyltransf_23"/>
    <property type="match status" value="1"/>
</dbReference>
<dbReference type="OrthoDB" id="9816564at2"/>
<dbReference type="EMBL" id="JACHWX010000011">
    <property type="protein sequence ID" value="MBB3057102.1"/>
    <property type="molecule type" value="Genomic_DNA"/>
</dbReference>
<comment type="caution">
    <text evidence="1">The sequence shown here is derived from an EMBL/GenBank/DDBJ whole genome shotgun (WGS) entry which is preliminary data.</text>
</comment>
<evidence type="ECO:0000313" key="1">
    <source>
        <dbReference type="EMBL" id="MBB3057102.1"/>
    </source>
</evidence>
<name>A0A839SI98_9SPHI</name>
<keyword evidence="1" id="KW-0808">Transferase</keyword>
<sequence length="225" mass="25319">MELKENSSLNRYEWAAKKIGEITGNDLKNKTTTLYDIGSRDNILKKYITLAGINYKAFDLEPLDASAEKWDIEQPFPYRHAPAQVVTMLEIIEHLRNPWLCMKNVFDTMAPGSLLILTTPSPAWSTSRINLLKSGYLTCFTPSDLELNHHVFTAWPHIVERLLKDTGFEIIEYSTLDGKTTLFGKGLGGLSAPFKFVSRLAKKRIESRDATSCGMSYGIIAKKIG</sequence>
<dbReference type="RefSeq" id="WP_096355560.1">
    <property type="nucleotide sequence ID" value="NZ_AP017313.1"/>
</dbReference>
<dbReference type="GO" id="GO:0032259">
    <property type="term" value="P:methylation"/>
    <property type="evidence" value="ECO:0007669"/>
    <property type="project" value="UniProtKB-KW"/>
</dbReference>
<gene>
    <name evidence="1" type="ORF">FHS11_003530</name>
</gene>
<evidence type="ECO:0000313" key="2">
    <source>
        <dbReference type="Proteomes" id="UP000539265"/>
    </source>
</evidence>
<dbReference type="GO" id="GO:0008168">
    <property type="term" value="F:methyltransferase activity"/>
    <property type="evidence" value="ECO:0007669"/>
    <property type="project" value="UniProtKB-KW"/>
</dbReference>
<keyword evidence="1" id="KW-0489">Methyltransferase</keyword>
<dbReference type="Gene3D" id="3.40.50.150">
    <property type="entry name" value="Vaccinia Virus protein VP39"/>
    <property type="match status" value="1"/>
</dbReference>
<proteinExistence type="predicted"/>
<accession>A0A839SI98</accession>